<evidence type="ECO:0000256" key="2">
    <source>
        <dbReference type="SAM" id="Phobius"/>
    </source>
</evidence>
<keyword evidence="4" id="KW-0413">Isomerase</keyword>
<dbReference type="EC" id="5.1.3.2" evidence="4"/>
<dbReference type="CDD" id="cd08946">
    <property type="entry name" value="SDR_e"/>
    <property type="match status" value="1"/>
</dbReference>
<feature type="domain" description="NAD-dependent epimerase/dehydratase" evidence="3">
    <location>
        <begin position="3"/>
        <end position="218"/>
    </location>
</feature>
<dbReference type="Gene3D" id="3.40.50.720">
    <property type="entry name" value="NAD(P)-binding Rossmann-like Domain"/>
    <property type="match status" value="1"/>
</dbReference>
<keyword evidence="2" id="KW-1133">Transmembrane helix</keyword>
<feature type="non-terminal residue" evidence="4">
    <location>
        <position position="284"/>
    </location>
</feature>
<comment type="similarity">
    <text evidence="1">Belongs to the NAD(P)-dependent epimerase/dehydratase family.</text>
</comment>
<gene>
    <name evidence="4" type="ORF">MNBD_PLANCTO03-1062</name>
</gene>
<sequence>MKILVTGGSGFIGSYFVELLAEQGHELVILDLITPPDWYPAHTYLRGDIRDPAAVKRALAGCDRVIHLAAAHHDFGIEHDTYYSVNEHGSQIMCDAMDEIGVKNITFYSTVATYGDASEPHHEEAPTKPNSPYGGSKLKGEAVFRAWTEQGDGRRALVIRPTVTFGVRNFANMYSLIRQIASGKYLEFGPGVNIKSLSYVENIVDATLFLLAKPEGELQPFEIFNYIDKPDLTSKQISHAVFESLGKKPPSLVLPLWVGLVLALPFDIVIALTGKNLPISGARL</sequence>
<proteinExistence type="inferred from homology"/>
<name>A0A3B1DQT3_9ZZZZ</name>
<keyword evidence="2" id="KW-0812">Transmembrane</keyword>
<dbReference type="AlphaFoldDB" id="A0A3B1DQT3"/>
<reference evidence="4" key="1">
    <citation type="submission" date="2018-06" db="EMBL/GenBank/DDBJ databases">
        <authorList>
            <person name="Zhirakovskaya E."/>
        </authorList>
    </citation>
    <scope>NUCLEOTIDE SEQUENCE</scope>
</reference>
<feature type="transmembrane region" description="Helical" evidence="2">
    <location>
        <begin position="252"/>
        <end position="274"/>
    </location>
</feature>
<dbReference type="Pfam" id="PF01370">
    <property type="entry name" value="Epimerase"/>
    <property type="match status" value="1"/>
</dbReference>
<organism evidence="4">
    <name type="scientific">hydrothermal vent metagenome</name>
    <dbReference type="NCBI Taxonomy" id="652676"/>
    <lineage>
        <taxon>unclassified sequences</taxon>
        <taxon>metagenomes</taxon>
        <taxon>ecological metagenomes</taxon>
    </lineage>
</organism>
<dbReference type="InterPro" id="IPR036291">
    <property type="entry name" value="NAD(P)-bd_dom_sf"/>
</dbReference>
<dbReference type="SUPFAM" id="SSF51735">
    <property type="entry name" value="NAD(P)-binding Rossmann-fold domains"/>
    <property type="match status" value="1"/>
</dbReference>
<evidence type="ECO:0000256" key="1">
    <source>
        <dbReference type="ARBA" id="ARBA00007637"/>
    </source>
</evidence>
<dbReference type="PANTHER" id="PTHR43000">
    <property type="entry name" value="DTDP-D-GLUCOSE 4,6-DEHYDRATASE-RELATED"/>
    <property type="match status" value="1"/>
</dbReference>
<dbReference type="EMBL" id="UOGK01000507">
    <property type="protein sequence ID" value="VAX41231.1"/>
    <property type="molecule type" value="Genomic_DNA"/>
</dbReference>
<keyword evidence="2" id="KW-0472">Membrane</keyword>
<dbReference type="GO" id="GO:0003978">
    <property type="term" value="F:UDP-glucose 4-epimerase activity"/>
    <property type="evidence" value="ECO:0007669"/>
    <property type="project" value="UniProtKB-EC"/>
</dbReference>
<protein>
    <submittedName>
        <fullName evidence="4">UDP-glucose 4-epimerase</fullName>
        <ecNumber evidence="4">5.1.3.2</ecNumber>
    </submittedName>
</protein>
<accession>A0A3B1DQT3</accession>
<evidence type="ECO:0000313" key="4">
    <source>
        <dbReference type="EMBL" id="VAX41231.1"/>
    </source>
</evidence>
<evidence type="ECO:0000259" key="3">
    <source>
        <dbReference type="Pfam" id="PF01370"/>
    </source>
</evidence>
<dbReference type="InterPro" id="IPR001509">
    <property type="entry name" value="Epimerase_deHydtase"/>
</dbReference>